<evidence type="ECO:0000256" key="3">
    <source>
        <dbReference type="ARBA" id="ARBA00022475"/>
    </source>
</evidence>
<reference evidence="9" key="1">
    <citation type="submission" date="2017-04" db="EMBL/GenBank/DDBJ databases">
        <authorList>
            <person name="Varghese N."/>
            <person name="Submissions S."/>
        </authorList>
    </citation>
    <scope>NUCLEOTIDE SEQUENCE [LARGE SCALE GENOMIC DNA]</scope>
    <source>
        <strain evidence="9">NIO-1021</strain>
    </source>
</reference>
<evidence type="ECO:0000256" key="6">
    <source>
        <dbReference type="ARBA" id="ARBA00023136"/>
    </source>
</evidence>
<evidence type="ECO:0000256" key="7">
    <source>
        <dbReference type="SAM" id="Phobius"/>
    </source>
</evidence>
<dbReference type="Gene3D" id="1.10.3430.10">
    <property type="entry name" value="Ammonium transporter AmtB like domains"/>
    <property type="match status" value="3"/>
</dbReference>
<name>A0A1X7CQP7_9MICC</name>
<comment type="similarity">
    <text evidence="2">Belongs to the urea transporter family.</text>
</comment>
<keyword evidence="5 7" id="KW-1133">Transmembrane helix</keyword>
<organism evidence="8 9">
    <name type="scientific">Kocuria marina subsp. indica</name>
    <dbReference type="NCBI Taxonomy" id="1049583"/>
    <lineage>
        <taxon>Bacteria</taxon>
        <taxon>Bacillati</taxon>
        <taxon>Actinomycetota</taxon>
        <taxon>Actinomycetes</taxon>
        <taxon>Micrococcales</taxon>
        <taxon>Micrococcaceae</taxon>
        <taxon>Kocuria</taxon>
    </lineage>
</organism>
<dbReference type="Proteomes" id="UP000192929">
    <property type="component" value="Unassembled WGS sequence"/>
</dbReference>
<keyword evidence="3" id="KW-1003">Cell membrane</keyword>
<feature type="transmembrane region" description="Helical" evidence="7">
    <location>
        <begin position="232"/>
        <end position="252"/>
    </location>
</feature>
<evidence type="ECO:0000256" key="2">
    <source>
        <dbReference type="ARBA" id="ARBA00005914"/>
    </source>
</evidence>
<evidence type="ECO:0000313" key="9">
    <source>
        <dbReference type="Proteomes" id="UP000192929"/>
    </source>
</evidence>
<dbReference type="GO" id="GO:0005886">
    <property type="term" value="C:plasma membrane"/>
    <property type="evidence" value="ECO:0007669"/>
    <property type="project" value="UniProtKB-SubCell"/>
</dbReference>
<dbReference type="PANTHER" id="PTHR10464:SF4">
    <property type="entry name" value="UREA TRANSPORTER"/>
    <property type="match status" value="1"/>
</dbReference>
<keyword evidence="6 7" id="KW-0472">Membrane</keyword>
<evidence type="ECO:0000256" key="5">
    <source>
        <dbReference type="ARBA" id="ARBA00022989"/>
    </source>
</evidence>
<feature type="transmembrane region" description="Helical" evidence="7">
    <location>
        <begin position="205"/>
        <end position="225"/>
    </location>
</feature>
<sequence>MNFLRGIVRAQGQIFLQAGWGPAVFALAAMTVASAWFALAALAGAAVQAGCALALARWDDARGLRRLREGGTRARSGIPGHDPESSRVGAKALARSRAGVIPAEVDQGLHGFNGALTGCAAVLSCGPGIPAALWTLAGSAVCALIVWGAPKLSWPESLPLLTGPFCLVNSIAVAVAVPFERAQGAVVPLGSPVHDVLAGAVRGPAASGLMGYGALLVTVALGVAIPARGSRILRIGVPVLAAALTVPLWWVITAVGVAPYTWPFVLVTWTVLALRSRQWRAGEARHDER</sequence>
<dbReference type="InterPro" id="IPR004937">
    <property type="entry name" value="Urea_transporter"/>
</dbReference>
<evidence type="ECO:0000256" key="1">
    <source>
        <dbReference type="ARBA" id="ARBA00004651"/>
    </source>
</evidence>
<comment type="subcellular location">
    <subcellularLocation>
        <location evidence="1">Cell membrane</location>
        <topology evidence="1">Multi-pass membrane protein</topology>
    </subcellularLocation>
</comment>
<gene>
    <name evidence="8" type="ORF">SAMN06296028_10583</name>
</gene>
<dbReference type="GO" id="GO:0015204">
    <property type="term" value="F:urea transmembrane transporter activity"/>
    <property type="evidence" value="ECO:0007669"/>
    <property type="project" value="InterPro"/>
</dbReference>
<feature type="transmembrane region" description="Helical" evidence="7">
    <location>
        <begin position="131"/>
        <end position="149"/>
    </location>
</feature>
<evidence type="ECO:0000313" key="8">
    <source>
        <dbReference type="EMBL" id="SMF01257.1"/>
    </source>
</evidence>
<accession>A0A1X7CQP7</accession>
<dbReference type="Pfam" id="PF03253">
    <property type="entry name" value="UT"/>
    <property type="match status" value="2"/>
</dbReference>
<dbReference type="EMBL" id="FXAC01000005">
    <property type="protein sequence ID" value="SMF01257.1"/>
    <property type="molecule type" value="Genomic_DNA"/>
</dbReference>
<keyword evidence="9" id="KW-1185">Reference proteome</keyword>
<keyword evidence="4 7" id="KW-0812">Transmembrane</keyword>
<proteinExistence type="inferred from homology"/>
<dbReference type="PANTHER" id="PTHR10464">
    <property type="entry name" value="UREA TRANSPORTER"/>
    <property type="match status" value="1"/>
</dbReference>
<dbReference type="InterPro" id="IPR029020">
    <property type="entry name" value="Ammonium/urea_transptr"/>
</dbReference>
<dbReference type="AlphaFoldDB" id="A0A1X7CQP7"/>
<dbReference type="RefSeq" id="WP_085106542.1">
    <property type="nucleotide sequence ID" value="NZ_FXAC01000005.1"/>
</dbReference>
<feature type="transmembrane region" description="Helical" evidence="7">
    <location>
        <begin position="258"/>
        <end position="275"/>
    </location>
</feature>
<protein>
    <submittedName>
        <fullName evidence="8">Urea transporter</fullName>
    </submittedName>
</protein>
<evidence type="ECO:0000256" key="4">
    <source>
        <dbReference type="ARBA" id="ARBA00022692"/>
    </source>
</evidence>